<evidence type="ECO:0000256" key="2">
    <source>
        <dbReference type="ARBA" id="ARBA00022679"/>
    </source>
</evidence>
<protein>
    <submittedName>
        <fullName evidence="4">Glycosidase</fullName>
    </submittedName>
</protein>
<evidence type="ECO:0000313" key="5">
    <source>
        <dbReference type="Proteomes" id="UP000266287"/>
    </source>
</evidence>
<dbReference type="InterPro" id="IPR007184">
    <property type="entry name" value="Mannoside_phosphorylase"/>
</dbReference>
<dbReference type="AlphaFoldDB" id="A0A399FWF5"/>
<evidence type="ECO:0000256" key="3">
    <source>
        <dbReference type="ARBA" id="ARBA00024356"/>
    </source>
</evidence>
<dbReference type="EMBL" id="NDHY01000002">
    <property type="protein sequence ID" value="RII00755.1"/>
    <property type="molecule type" value="Genomic_DNA"/>
</dbReference>
<dbReference type="PANTHER" id="PTHR34106">
    <property type="entry name" value="GLYCOSIDASE"/>
    <property type="match status" value="1"/>
</dbReference>
<dbReference type="Pfam" id="PF04041">
    <property type="entry name" value="Glyco_hydro_130"/>
    <property type="match status" value="1"/>
</dbReference>
<dbReference type="PANTHER" id="PTHR34106:SF5">
    <property type="entry name" value="GLYCOSIDASE"/>
    <property type="match status" value="1"/>
</dbReference>
<dbReference type="GO" id="GO:0016798">
    <property type="term" value="F:hydrolase activity, acting on glycosyl bonds"/>
    <property type="evidence" value="ECO:0007669"/>
    <property type="project" value="UniProtKB-KW"/>
</dbReference>
<dbReference type="CDD" id="cd18614">
    <property type="entry name" value="GH130"/>
    <property type="match status" value="1"/>
</dbReference>
<gene>
    <name evidence="4" type="ORF">B9J77_01700</name>
</gene>
<reference evidence="4 5" key="1">
    <citation type="submission" date="2018-08" db="EMBL/GenBank/DDBJ databases">
        <title>Draft genome of candidate division NPL-UPA2 bacterium Unc8 that adapted to ultra-basic serpentinizing groundwater.</title>
        <authorList>
            <person name="Ishii S."/>
            <person name="Suzuki S."/>
            <person name="Nealson K.H."/>
        </authorList>
    </citation>
    <scope>NUCLEOTIDE SEQUENCE [LARGE SCALE GENOMIC DNA]</scope>
    <source>
        <strain evidence="4">Unc8</strain>
    </source>
</reference>
<dbReference type="PIRSF" id="PIRSF016202">
    <property type="entry name" value="PH1107"/>
    <property type="match status" value="1"/>
</dbReference>
<evidence type="ECO:0000313" key="4">
    <source>
        <dbReference type="EMBL" id="RII00755.1"/>
    </source>
</evidence>
<dbReference type="Gene3D" id="2.115.10.20">
    <property type="entry name" value="Glycosyl hydrolase domain, family 43"/>
    <property type="match status" value="1"/>
</dbReference>
<proteinExistence type="inferred from homology"/>
<comment type="caution">
    <text evidence="4">The sequence shown here is derived from an EMBL/GenBank/DDBJ whole genome shotgun (WGS) entry which is preliminary data.</text>
</comment>
<name>A0A399FWF5_UNCN2</name>
<dbReference type="SUPFAM" id="SSF75005">
    <property type="entry name" value="Arabinanase/levansucrase/invertase"/>
    <property type="match status" value="1"/>
</dbReference>
<dbReference type="InterPro" id="IPR023296">
    <property type="entry name" value="Glyco_hydro_beta-prop_sf"/>
</dbReference>
<dbReference type="GO" id="GO:0016757">
    <property type="term" value="F:glycosyltransferase activity"/>
    <property type="evidence" value="ECO:0007669"/>
    <property type="project" value="UniProtKB-KW"/>
</dbReference>
<sequence length="309" mass="35424">MKLKRYEGNPILSPIKENDWESECVFNCAAVSLDNKVHIIYRGSGKEGVSRCGYAMSEDGFSIKERLKDPIYSPQGEIDKLGCEDPRISVVEDRIYMSYTAFGEVPGMGVRVHKSIQIAITSIEIDDFLLCKWNWNKPYFPFPGVDNKGSVIYPGRFNGQYVMYHRIPPHVWVAYSEDLRHWYDSNILFSPQYKWEYFKIGTGAPSIKTDYGWLLIHYGVDKKKFYRLGYLITALDDPTRIIYRHPEPILEPEEDFELCGSVPNVVFTCGAVLIGDTVFVYYGGADTVICVATAKIEDFLRPISLWQTL</sequence>
<comment type="similarity">
    <text evidence="3">Belongs to the glycosyl hydrolase 130 family.</text>
</comment>
<dbReference type="Proteomes" id="UP000266287">
    <property type="component" value="Unassembled WGS sequence"/>
</dbReference>
<evidence type="ECO:0000256" key="1">
    <source>
        <dbReference type="ARBA" id="ARBA00022676"/>
    </source>
</evidence>
<accession>A0A399FWF5</accession>
<keyword evidence="1" id="KW-0328">Glycosyltransferase</keyword>
<keyword evidence="2" id="KW-0808">Transferase</keyword>
<organism evidence="4 5">
    <name type="scientific">candidate division NPL-UPA2 bacterium Unc8</name>
    <dbReference type="NCBI Taxonomy" id="1980939"/>
    <lineage>
        <taxon>Bacteria</taxon>
    </lineage>
</organism>
<keyword evidence="4" id="KW-0326">Glycosidase</keyword>
<keyword evidence="4" id="KW-0378">Hydrolase</keyword>